<keyword evidence="3" id="KW-1185">Reference proteome</keyword>
<dbReference type="SUPFAM" id="SSF159888">
    <property type="entry name" value="YdhG-like"/>
    <property type="match status" value="1"/>
</dbReference>
<feature type="domain" description="YdhG-like" evidence="1">
    <location>
        <begin position="33"/>
        <end position="127"/>
    </location>
</feature>
<comment type="caution">
    <text evidence="2">The sequence shown here is derived from an EMBL/GenBank/DDBJ whole genome shotgun (WGS) entry which is preliminary data.</text>
</comment>
<protein>
    <recommendedName>
        <fullName evidence="1">YdhG-like domain-containing protein</fullName>
    </recommendedName>
</protein>
<dbReference type="Pfam" id="PF13376">
    <property type="entry name" value="OmdA"/>
    <property type="match status" value="1"/>
</dbReference>
<dbReference type="Proteomes" id="UP000283587">
    <property type="component" value="Unassembled WGS sequence"/>
</dbReference>
<accession>A0A419AB67</accession>
<dbReference type="InterPro" id="IPR016786">
    <property type="entry name" value="YdeI_bac"/>
</dbReference>
<organism evidence="2 3">
    <name type="scientific">Paracoccus siganidrum</name>
    <dbReference type="NCBI Taxonomy" id="1276757"/>
    <lineage>
        <taxon>Bacteria</taxon>
        <taxon>Pseudomonadati</taxon>
        <taxon>Pseudomonadota</taxon>
        <taxon>Alphaproteobacteria</taxon>
        <taxon>Rhodobacterales</taxon>
        <taxon>Paracoccaceae</taxon>
        <taxon>Paracoccus</taxon>
    </lineage>
</organism>
<sequence length="208" mass="23244">MAMITDAEDFFTKGCGRCARFATPDCSTRPWIAGLNDLRRICLDMGLEETVKWAHPTYMHAGRNIAIFGALRGDFRLGFMNPGLLRDTEGVLEPQGPNSQTPSMIRFTDVAQVRALEPVIRAYLRQLMDHAEAGTKPPKPERQIDMPAELAEALDADPELAEAFHALTPGRQRSYMFNLGQARQSATRVARIEKFRDRIIAGKGALER</sequence>
<proteinExistence type="predicted"/>
<dbReference type="AlphaFoldDB" id="A0A419AB67"/>
<dbReference type="PIRSF" id="PIRSF021308">
    <property type="entry name" value="UCP021308"/>
    <property type="match status" value="1"/>
</dbReference>
<evidence type="ECO:0000313" key="2">
    <source>
        <dbReference type="EMBL" id="RJL20596.1"/>
    </source>
</evidence>
<dbReference type="RefSeq" id="WP_119896700.1">
    <property type="nucleotide sequence ID" value="NZ_QNRC01000006.1"/>
</dbReference>
<reference evidence="3" key="1">
    <citation type="submission" date="2018-09" db="EMBL/GenBank/DDBJ databases">
        <title>Paracoccus onubensis nov. sp. a moderate halophilic bacterium isolated from Gruta de las Maravillas (Aracena, Spain).</title>
        <authorList>
            <person name="Jurado V."/>
            <person name="Gutierrez-Patricio S."/>
            <person name="Gonzalez-Pimentel J.L."/>
            <person name="Miller A.Z."/>
            <person name="Laiz L."/>
            <person name="Saiz-Jimenez C."/>
        </authorList>
    </citation>
    <scope>NUCLEOTIDE SEQUENCE [LARGE SCALE GENOMIC DNA]</scope>
    <source>
        <strain evidence="3">DSM 26381</strain>
    </source>
</reference>
<evidence type="ECO:0000313" key="3">
    <source>
        <dbReference type="Proteomes" id="UP000283587"/>
    </source>
</evidence>
<dbReference type="OrthoDB" id="214150at2"/>
<gene>
    <name evidence="2" type="ORF">D3P05_02975</name>
</gene>
<evidence type="ECO:0000259" key="1">
    <source>
        <dbReference type="Pfam" id="PF08818"/>
    </source>
</evidence>
<dbReference type="Pfam" id="PF08818">
    <property type="entry name" value="DUF1801"/>
    <property type="match status" value="1"/>
</dbReference>
<name>A0A419AB67_9RHOB</name>
<dbReference type="EMBL" id="QZEW01000009">
    <property type="protein sequence ID" value="RJL20596.1"/>
    <property type="molecule type" value="Genomic_DNA"/>
</dbReference>
<dbReference type="InterPro" id="IPR014922">
    <property type="entry name" value="YdhG-like"/>
</dbReference>